<dbReference type="InterPro" id="IPR000219">
    <property type="entry name" value="DH_dom"/>
</dbReference>
<feature type="domain" description="DH" evidence="2">
    <location>
        <begin position="21"/>
        <end position="248"/>
    </location>
</feature>
<dbReference type="InterPro" id="IPR035899">
    <property type="entry name" value="DBL_dom_sf"/>
</dbReference>
<dbReference type="EMBL" id="GL883029">
    <property type="protein sequence ID" value="EGG14226.1"/>
    <property type="molecule type" value="Genomic_DNA"/>
</dbReference>
<protein>
    <submittedName>
        <fullName evidence="3">Pleckstrin domain-containing protein</fullName>
    </submittedName>
</protein>
<dbReference type="OrthoDB" id="660555at2759"/>
<feature type="compositionally biased region" description="Low complexity" evidence="1">
    <location>
        <begin position="468"/>
        <end position="504"/>
    </location>
</feature>
<dbReference type="PANTHER" id="PTHR12673:SF159">
    <property type="entry name" value="LD03170P"/>
    <property type="match status" value="1"/>
</dbReference>
<dbReference type="KEGG" id="dfa:DFA_11996"/>
<evidence type="ECO:0000259" key="2">
    <source>
        <dbReference type="PROSITE" id="PS50010"/>
    </source>
</evidence>
<dbReference type="PROSITE" id="PS50010">
    <property type="entry name" value="DH_2"/>
    <property type="match status" value="1"/>
</dbReference>
<feature type="region of interest" description="Disordered" evidence="1">
    <location>
        <begin position="450"/>
        <end position="531"/>
    </location>
</feature>
<evidence type="ECO:0000256" key="1">
    <source>
        <dbReference type="SAM" id="MobiDB-lite"/>
    </source>
</evidence>
<dbReference type="Gene3D" id="1.20.900.10">
    <property type="entry name" value="Dbl homology (DH) domain"/>
    <property type="match status" value="1"/>
</dbReference>
<dbReference type="GeneID" id="14865252"/>
<dbReference type="STRING" id="1054147.F4QF72"/>
<dbReference type="SUPFAM" id="SSF48065">
    <property type="entry name" value="DBL homology domain (DH-domain)"/>
    <property type="match status" value="1"/>
</dbReference>
<dbReference type="InterPro" id="IPR051092">
    <property type="entry name" value="FYVE_RhoGEF_PH"/>
</dbReference>
<evidence type="ECO:0000313" key="3">
    <source>
        <dbReference type="EMBL" id="EGG14226.1"/>
    </source>
</evidence>
<feature type="compositionally biased region" description="Basic and acidic residues" evidence="1">
    <location>
        <begin position="505"/>
        <end position="515"/>
    </location>
</feature>
<organism evidence="3 4">
    <name type="scientific">Cavenderia fasciculata</name>
    <name type="common">Slime mold</name>
    <name type="synonym">Dictyostelium fasciculatum</name>
    <dbReference type="NCBI Taxonomy" id="261658"/>
    <lineage>
        <taxon>Eukaryota</taxon>
        <taxon>Amoebozoa</taxon>
        <taxon>Evosea</taxon>
        <taxon>Eumycetozoa</taxon>
        <taxon>Dictyostelia</taxon>
        <taxon>Acytosteliales</taxon>
        <taxon>Cavenderiaceae</taxon>
        <taxon>Cavenderia</taxon>
    </lineage>
</organism>
<dbReference type="Pfam" id="PF00621">
    <property type="entry name" value="RhoGEF"/>
    <property type="match status" value="1"/>
</dbReference>
<dbReference type="GO" id="GO:0005085">
    <property type="term" value="F:guanyl-nucleotide exchange factor activity"/>
    <property type="evidence" value="ECO:0007669"/>
    <property type="project" value="InterPro"/>
</dbReference>
<feature type="compositionally biased region" description="Polar residues" evidence="1">
    <location>
        <begin position="1"/>
        <end position="12"/>
    </location>
</feature>
<name>F4QF72_CACFS</name>
<dbReference type="SMART" id="SM00325">
    <property type="entry name" value="RhoGEF"/>
    <property type="match status" value="1"/>
</dbReference>
<sequence>MGNNSSKSNSTYNEDESTKRKREQILDEIISTEKTYVNYLCVIEEVYLEPMRKQKITSTENIEAIFSTVDQIVSFHRDFFTELASTYNTFSWISSTVTPPTRVTTVTTSNSTTITTTTTTTISPKQKITNTFEAILAILDVFNKHRSNFKIYSSYIVAYDNAISTLNRLKKKSSFNNFIEKCRTDSRSNGQDINSLIIMPVQRLPRYVLLLNELLKNVPNLNIYSNITKSLESCIGGVKNVTQFVNDAKKDDDMMARLKELQDALLDKVNMNEPGRRLVMEGQVTIHSTYPLKEKDELLKRIRKYRKQKKADTQQENIVFPEEFKTPNNIINYCIFNDCLVFLNKPPKSSISNFINSSKIYSIVDCSIYDQVKAFDVLDIFGYKNGIIIFTEKLCYFINLPTLNEKDRLLETLAMSKNLPPIPVTKETLAAALASSSNLPGLLTVRERSATTTTPAIKEKENTTQHKSSLSFISSSSSSSSSSSTTSKASSKSFILSKSTSSASAKEKNNEKDKTQGTIGPRKSLFFKDKD</sequence>
<keyword evidence="4" id="KW-1185">Reference proteome</keyword>
<dbReference type="PANTHER" id="PTHR12673">
    <property type="entry name" value="FACIOGENITAL DYSPLASIA PROTEIN"/>
    <property type="match status" value="1"/>
</dbReference>
<dbReference type="RefSeq" id="XP_004350935.1">
    <property type="nucleotide sequence ID" value="XM_004350883.1"/>
</dbReference>
<dbReference type="AlphaFoldDB" id="F4QF72"/>
<feature type="region of interest" description="Disordered" evidence="1">
    <location>
        <begin position="1"/>
        <end position="20"/>
    </location>
</feature>
<reference evidence="4" key="1">
    <citation type="journal article" date="2011" name="Genome Res.">
        <title>Phylogeny-wide analysis of social amoeba genomes highlights ancient origins for complex intercellular communication.</title>
        <authorList>
            <person name="Heidel A.J."/>
            <person name="Lawal H.M."/>
            <person name="Felder M."/>
            <person name="Schilde C."/>
            <person name="Helps N.R."/>
            <person name="Tunggal B."/>
            <person name="Rivero F."/>
            <person name="John U."/>
            <person name="Schleicher M."/>
            <person name="Eichinger L."/>
            <person name="Platzer M."/>
            <person name="Noegel A.A."/>
            <person name="Schaap P."/>
            <person name="Gloeckner G."/>
        </authorList>
    </citation>
    <scope>NUCLEOTIDE SEQUENCE [LARGE SCALE GENOMIC DNA]</scope>
    <source>
        <strain evidence="4">SH3</strain>
    </source>
</reference>
<dbReference type="GO" id="GO:0005737">
    <property type="term" value="C:cytoplasm"/>
    <property type="evidence" value="ECO:0007669"/>
    <property type="project" value="TreeGrafter"/>
</dbReference>
<evidence type="ECO:0000313" key="4">
    <source>
        <dbReference type="Proteomes" id="UP000007797"/>
    </source>
</evidence>
<gene>
    <name evidence="3" type="primary">gxcE</name>
    <name evidence="3" type="ORF">DFA_11996</name>
</gene>
<proteinExistence type="predicted"/>
<dbReference type="CDD" id="cd00160">
    <property type="entry name" value="RhoGEF"/>
    <property type="match status" value="1"/>
</dbReference>
<dbReference type="OMA" id="AICYNSF"/>
<dbReference type="Proteomes" id="UP000007797">
    <property type="component" value="Unassembled WGS sequence"/>
</dbReference>
<accession>F4QF72</accession>